<reference evidence="3 4" key="1">
    <citation type="journal article" name="Nat. Commun.">
        <title>Undinarchaeota illuminate DPANN phylogeny and the impact of gene transfer on archaeal evolution.</title>
        <authorList>
            <person name="Dombrowski N."/>
            <person name="Williams T.A."/>
            <person name="Sun J."/>
            <person name="Woodcroft B.J."/>
            <person name="Lee J.H."/>
            <person name="Minh B.Q."/>
            <person name="Rinke C."/>
            <person name="Spang A."/>
        </authorList>
    </citation>
    <scope>NUCLEOTIDE SEQUENCE [LARGE SCALE GENOMIC DNA]</scope>
    <source>
        <strain evidence="3">MAG_bin1129</strain>
    </source>
</reference>
<protein>
    <submittedName>
        <fullName evidence="3">Fibronectin type III domain-containing protein</fullName>
    </submittedName>
</protein>
<keyword evidence="1" id="KW-0812">Transmembrane</keyword>
<dbReference type="AlphaFoldDB" id="A0A832XJ87"/>
<accession>A0A832XJ87</accession>
<feature type="transmembrane region" description="Helical" evidence="1">
    <location>
        <begin position="15"/>
        <end position="34"/>
    </location>
</feature>
<keyword evidence="1" id="KW-1133">Transmembrane helix</keyword>
<dbReference type="CDD" id="cd00063">
    <property type="entry name" value="FN3"/>
    <property type="match status" value="1"/>
</dbReference>
<name>A0A832XJ87_9ARCH</name>
<dbReference type="Proteomes" id="UP000646946">
    <property type="component" value="Unassembled WGS sequence"/>
</dbReference>
<dbReference type="EMBL" id="DVAB01000017">
    <property type="protein sequence ID" value="HIK00247.1"/>
    <property type="molecule type" value="Genomic_DNA"/>
</dbReference>
<dbReference type="PROSITE" id="PS50853">
    <property type="entry name" value="FN3"/>
    <property type="match status" value="1"/>
</dbReference>
<comment type="caution">
    <text evidence="3">The sequence shown here is derived from an EMBL/GenBank/DDBJ whole genome shotgun (WGS) entry which is preliminary data.</text>
</comment>
<dbReference type="Gene3D" id="2.60.40.10">
    <property type="entry name" value="Immunoglobulins"/>
    <property type="match status" value="3"/>
</dbReference>
<evidence type="ECO:0000313" key="4">
    <source>
        <dbReference type="Proteomes" id="UP000646946"/>
    </source>
</evidence>
<dbReference type="InterPro" id="IPR036116">
    <property type="entry name" value="FN3_sf"/>
</dbReference>
<organism evidence="3 4">
    <name type="scientific">Candidatus Naiadarchaeum limnaeum</name>
    <dbReference type="NCBI Taxonomy" id="2756139"/>
    <lineage>
        <taxon>Archaea</taxon>
        <taxon>Candidatus Undinarchaeota</taxon>
        <taxon>Candidatus Undinarchaeia</taxon>
        <taxon>Candidatus Naiadarchaeales</taxon>
        <taxon>Candidatus Naiadarchaeaceae</taxon>
        <taxon>Candidatus Naiadarchaeum</taxon>
    </lineage>
</organism>
<dbReference type="InterPro" id="IPR013783">
    <property type="entry name" value="Ig-like_fold"/>
</dbReference>
<proteinExistence type="predicted"/>
<evidence type="ECO:0000313" key="3">
    <source>
        <dbReference type="EMBL" id="HIK00247.1"/>
    </source>
</evidence>
<feature type="domain" description="Fibronectin type-III" evidence="2">
    <location>
        <begin position="36"/>
        <end position="144"/>
    </location>
</feature>
<keyword evidence="1" id="KW-0472">Membrane</keyword>
<gene>
    <name evidence="3" type="ORF">H1016_01775</name>
</gene>
<dbReference type="InterPro" id="IPR003961">
    <property type="entry name" value="FN3_dom"/>
</dbReference>
<sequence length="349" mass="37872">MTIESSLKTIMKGKGYLAILLIAVVAGILIFSTGRFPTGLQTGQTSTQPFTVLLSSNPGETSIPINWNSYSGTGFYRVQIKPSNSTSWTNVADVTTTSHTIASVPIVKKGNTYDTRVLAMSGTTVLTTSNELTVWTAGRTTPPPVITPQLILFSGTTTEHSIPLGWYNNEVAADFFRINIKPTGTTQWQYAGDILEAPFIISSYMVSNVNTLLQPGTSYDIQVIGMKGNVTNHQTLATSNTITMGTNLTSSQQITPNLDVKTNESIAVSWTKYSGASYYKVQIKPSGATAWKHVDYTPYLYHSITAADGIPGLQKNTQYDVKVSAILDTAFGPMIIKDSNTLTVITYNY</sequence>
<evidence type="ECO:0000259" key="2">
    <source>
        <dbReference type="PROSITE" id="PS50853"/>
    </source>
</evidence>
<keyword evidence="4" id="KW-1185">Reference proteome</keyword>
<evidence type="ECO:0000256" key="1">
    <source>
        <dbReference type="SAM" id="Phobius"/>
    </source>
</evidence>
<dbReference type="SUPFAM" id="SSF49265">
    <property type="entry name" value="Fibronectin type III"/>
    <property type="match status" value="2"/>
</dbReference>